<sequence>MVIVPETIKSLELLSLGDPARNHLTAIPGLVECWCELMWAALRSRSLPLSPSCSSFIQQWRLGLSNLNRTLCSVLTETTDIGDNKGLLDLQEVEKVLSDVKADNITVIPVKKHCDFADFMIVATGRSPWHVRNIAQALIYKVKQKQKGAKRMLLPSVEGQEGGKWIVIDSGTLIVHALDEKVRAYYNLERLWTAETSNKEQTQELEKAFVKVRRKNNSKKPVQSNG</sequence>
<dbReference type="InterPro" id="IPR004394">
    <property type="entry name" value="Iojap/RsfS/C7orf30"/>
</dbReference>
<reference evidence="4 5" key="1">
    <citation type="submission" date="2024-02" db="EMBL/GenBank/DDBJ databases">
        <authorList>
            <person name="Vignale AGUSTIN F."/>
            <person name="Sosa J E."/>
            <person name="Modenutti C."/>
        </authorList>
    </citation>
    <scope>NUCLEOTIDE SEQUENCE [LARGE SCALE GENOMIC DNA]</scope>
</reference>
<keyword evidence="3" id="KW-0496">Mitochondrion</keyword>
<protein>
    <recommendedName>
        <fullName evidence="6">Protein Iojap-related, mitochondrial</fullName>
    </recommendedName>
</protein>
<dbReference type="EMBL" id="CAUOFW020000814">
    <property type="protein sequence ID" value="CAK9137317.1"/>
    <property type="molecule type" value="Genomic_DNA"/>
</dbReference>
<dbReference type="Pfam" id="PF02410">
    <property type="entry name" value="RsfS"/>
    <property type="match status" value="1"/>
</dbReference>
<dbReference type="Proteomes" id="UP001642360">
    <property type="component" value="Unassembled WGS sequence"/>
</dbReference>
<evidence type="ECO:0000313" key="5">
    <source>
        <dbReference type="Proteomes" id="UP001642360"/>
    </source>
</evidence>
<dbReference type="Gene3D" id="3.30.460.10">
    <property type="entry name" value="Beta Polymerase, domain 2"/>
    <property type="match status" value="1"/>
</dbReference>
<dbReference type="AlphaFoldDB" id="A0ABC8QY14"/>
<evidence type="ECO:0000256" key="1">
    <source>
        <dbReference type="ARBA" id="ARBA00004173"/>
    </source>
</evidence>
<name>A0ABC8QY14_9AQUA</name>
<organism evidence="4 5">
    <name type="scientific">Ilex paraguariensis</name>
    <name type="common">yerba mate</name>
    <dbReference type="NCBI Taxonomy" id="185542"/>
    <lineage>
        <taxon>Eukaryota</taxon>
        <taxon>Viridiplantae</taxon>
        <taxon>Streptophyta</taxon>
        <taxon>Embryophyta</taxon>
        <taxon>Tracheophyta</taxon>
        <taxon>Spermatophyta</taxon>
        <taxon>Magnoliopsida</taxon>
        <taxon>eudicotyledons</taxon>
        <taxon>Gunneridae</taxon>
        <taxon>Pentapetalae</taxon>
        <taxon>asterids</taxon>
        <taxon>campanulids</taxon>
        <taxon>Aquifoliales</taxon>
        <taxon>Aquifoliaceae</taxon>
        <taxon>Ilex</taxon>
    </lineage>
</organism>
<dbReference type="InterPro" id="IPR043519">
    <property type="entry name" value="NT_sf"/>
</dbReference>
<dbReference type="SUPFAM" id="SSF81301">
    <property type="entry name" value="Nucleotidyltransferase"/>
    <property type="match status" value="1"/>
</dbReference>
<evidence type="ECO:0000313" key="4">
    <source>
        <dbReference type="EMBL" id="CAK9137317.1"/>
    </source>
</evidence>
<proteinExistence type="inferred from homology"/>
<comment type="subcellular location">
    <subcellularLocation>
        <location evidence="1">Mitochondrion</location>
    </subcellularLocation>
</comment>
<evidence type="ECO:0008006" key="6">
    <source>
        <dbReference type="Google" id="ProtNLM"/>
    </source>
</evidence>
<gene>
    <name evidence="4" type="ORF">ILEXP_LOCUS4342</name>
</gene>
<comment type="caution">
    <text evidence="4">The sequence shown here is derived from an EMBL/GenBank/DDBJ whole genome shotgun (WGS) entry which is preliminary data.</text>
</comment>
<evidence type="ECO:0000256" key="3">
    <source>
        <dbReference type="ARBA" id="ARBA00023128"/>
    </source>
</evidence>
<dbReference type="NCBIfam" id="TIGR00090">
    <property type="entry name" value="rsfS_iojap_ybeB"/>
    <property type="match status" value="1"/>
</dbReference>
<evidence type="ECO:0000256" key="2">
    <source>
        <dbReference type="ARBA" id="ARBA00010574"/>
    </source>
</evidence>
<dbReference type="PANTHER" id="PTHR21043:SF0">
    <property type="entry name" value="MITOCHONDRIAL ASSEMBLY OF RIBOSOMAL LARGE SUBUNIT PROTEIN 1"/>
    <property type="match status" value="1"/>
</dbReference>
<dbReference type="FunFam" id="3.30.460.10:FF:000018">
    <property type="entry name" value="Mitochondrial assembly of ribosomal large subunit 1"/>
    <property type="match status" value="1"/>
</dbReference>
<dbReference type="GO" id="GO:0005739">
    <property type="term" value="C:mitochondrion"/>
    <property type="evidence" value="ECO:0007669"/>
    <property type="project" value="UniProtKB-SubCell"/>
</dbReference>
<accession>A0ABC8QY14</accession>
<keyword evidence="5" id="KW-1185">Reference proteome</keyword>
<dbReference type="PANTHER" id="PTHR21043">
    <property type="entry name" value="IOJAP SUPERFAMILY ORTHOLOG"/>
    <property type="match status" value="1"/>
</dbReference>
<dbReference type="HAMAP" id="MF_01477">
    <property type="entry name" value="Iojap_RsfS"/>
    <property type="match status" value="1"/>
</dbReference>
<comment type="similarity">
    <text evidence="2">Belongs to the Iojap/RsfS family.</text>
</comment>